<name>A0A2K1L0W2_PHYPA</name>
<keyword evidence="4 8" id="KW-1133">Transmembrane helix</keyword>
<evidence type="ECO:0000256" key="7">
    <source>
        <dbReference type="SAM" id="MobiDB-lite"/>
    </source>
</evidence>
<evidence type="ECO:0000256" key="1">
    <source>
        <dbReference type="ARBA" id="ARBA00004141"/>
    </source>
</evidence>
<evidence type="ECO:0000313" key="9">
    <source>
        <dbReference type="EMBL" id="PNR59664.1"/>
    </source>
</evidence>
<dbReference type="PIRSF" id="PIRSF015840">
    <property type="entry name" value="DUF284_TM_euk"/>
    <property type="match status" value="1"/>
</dbReference>
<reference evidence="9 11" key="1">
    <citation type="journal article" date="2008" name="Science">
        <title>The Physcomitrella genome reveals evolutionary insights into the conquest of land by plants.</title>
        <authorList>
            <person name="Rensing S."/>
            <person name="Lang D."/>
            <person name="Zimmer A."/>
            <person name="Terry A."/>
            <person name="Salamov A."/>
            <person name="Shapiro H."/>
            <person name="Nishiyama T."/>
            <person name="Perroud P.-F."/>
            <person name="Lindquist E."/>
            <person name="Kamisugi Y."/>
            <person name="Tanahashi T."/>
            <person name="Sakakibara K."/>
            <person name="Fujita T."/>
            <person name="Oishi K."/>
            <person name="Shin-I T."/>
            <person name="Kuroki Y."/>
            <person name="Toyoda A."/>
            <person name="Suzuki Y."/>
            <person name="Hashimoto A."/>
            <person name="Yamaguchi K."/>
            <person name="Sugano A."/>
            <person name="Kohara Y."/>
            <person name="Fujiyama A."/>
            <person name="Anterola A."/>
            <person name="Aoki S."/>
            <person name="Ashton N."/>
            <person name="Barbazuk W.B."/>
            <person name="Barker E."/>
            <person name="Bennetzen J."/>
            <person name="Bezanilla M."/>
            <person name="Blankenship R."/>
            <person name="Cho S.H."/>
            <person name="Dutcher S."/>
            <person name="Estelle M."/>
            <person name="Fawcett J.A."/>
            <person name="Gundlach H."/>
            <person name="Hanada K."/>
            <person name="Heyl A."/>
            <person name="Hicks K.A."/>
            <person name="Hugh J."/>
            <person name="Lohr M."/>
            <person name="Mayer K."/>
            <person name="Melkozernov A."/>
            <person name="Murata T."/>
            <person name="Nelson D."/>
            <person name="Pils B."/>
            <person name="Prigge M."/>
            <person name="Reiss B."/>
            <person name="Renner T."/>
            <person name="Rombauts S."/>
            <person name="Rushton P."/>
            <person name="Sanderfoot A."/>
            <person name="Schween G."/>
            <person name="Shiu S.-H."/>
            <person name="Stueber K."/>
            <person name="Theodoulou F.L."/>
            <person name="Tu H."/>
            <person name="Van de Peer Y."/>
            <person name="Verrier P.J."/>
            <person name="Waters E."/>
            <person name="Wood A."/>
            <person name="Yang L."/>
            <person name="Cove D."/>
            <person name="Cuming A."/>
            <person name="Hasebe M."/>
            <person name="Lucas S."/>
            <person name="Mishler D.B."/>
            <person name="Reski R."/>
            <person name="Grigoriev I."/>
            <person name="Quatrano R.S."/>
            <person name="Boore J.L."/>
        </authorList>
    </citation>
    <scope>NUCLEOTIDE SEQUENCE [LARGE SCALE GENOMIC DNA]</scope>
    <source>
        <strain evidence="10 11">cv. Gransden 2004</strain>
    </source>
</reference>
<evidence type="ECO:0000313" key="11">
    <source>
        <dbReference type="Proteomes" id="UP000006727"/>
    </source>
</evidence>
<keyword evidence="11" id="KW-1185">Reference proteome</keyword>
<evidence type="ECO:0000256" key="8">
    <source>
        <dbReference type="SAM" id="Phobius"/>
    </source>
</evidence>
<dbReference type="Gramene" id="Pp3c2_9840V3.1">
    <property type="protein sequence ID" value="PAC:32934766.CDS.1"/>
    <property type="gene ID" value="Pp3c2_9840"/>
</dbReference>
<dbReference type="GO" id="GO:0005794">
    <property type="term" value="C:Golgi apparatus"/>
    <property type="evidence" value="ECO:0000318"/>
    <property type="project" value="GO_Central"/>
</dbReference>
<evidence type="ECO:0000256" key="5">
    <source>
        <dbReference type="ARBA" id="ARBA00023136"/>
    </source>
</evidence>
<protein>
    <recommendedName>
        <fullName evidence="6">ALA-interacting subunit</fullName>
    </recommendedName>
</protein>
<sequence>MNGASSSEDGPTNLMKESKKPKYTKFTQQELPACKPLLTPGWVMATFMVVGIIFIPIGAVTLLASNSVVEVVHRYDMECLPSTLATKADRVSYIQNSAVDHSCNVTLTIPKRMKPPVYVYYELTNFYQNHRRYVKSRNDQQLRGDEVSSLDSCKPLDKVGNQTIVPCGLIAWSLFNDTYSFTTASGGILVEKTGIAWKSDVQSKFGSDVKPLFFPNNDRNGSLGVIGGAALDPNKPLRDAEDLIVWMRTAALPNFRKLWGRINQQLEANQTVTVGISNVYNTYTFKGSKKLVLSTTSWLGGKNSFLGIAYLTVGLICMFLALVFFLIHLKNPRPLGDTSYLSWNRKNASNNSRG</sequence>
<dbReference type="GO" id="GO:0005886">
    <property type="term" value="C:plasma membrane"/>
    <property type="evidence" value="ECO:0000318"/>
    <property type="project" value="GO_Central"/>
</dbReference>
<dbReference type="InterPro" id="IPR005045">
    <property type="entry name" value="CDC50/LEM3_fam"/>
</dbReference>
<evidence type="ECO:0000256" key="3">
    <source>
        <dbReference type="ARBA" id="ARBA00022692"/>
    </source>
</evidence>
<dbReference type="OMA" id="TWNNDQP"/>
<feature type="compositionally biased region" description="Polar residues" evidence="7">
    <location>
        <begin position="1"/>
        <end position="10"/>
    </location>
</feature>
<keyword evidence="5 6" id="KW-0472">Membrane</keyword>
<reference evidence="9 11" key="2">
    <citation type="journal article" date="2018" name="Plant J.">
        <title>The Physcomitrella patens chromosome-scale assembly reveals moss genome structure and evolution.</title>
        <authorList>
            <person name="Lang D."/>
            <person name="Ullrich K.K."/>
            <person name="Murat F."/>
            <person name="Fuchs J."/>
            <person name="Jenkins J."/>
            <person name="Haas F.B."/>
            <person name="Piednoel M."/>
            <person name="Gundlach H."/>
            <person name="Van Bel M."/>
            <person name="Meyberg R."/>
            <person name="Vives C."/>
            <person name="Morata J."/>
            <person name="Symeonidi A."/>
            <person name="Hiss M."/>
            <person name="Muchero W."/>
            <person name="Kamisugi Y."/>
            <person name="Saleh O."/>
            <person name="Blanc G."/>
            <person name="Decker E.L."/>
            <person name="van Gessel N."/>
            <person name="Grimwood J."/>
            <person name="Hayes R.D."/>
            <person name="Graham S.W."/>
            <person name="Gunter L.E."/>
            <person name="McDaniel S.F."/>
            <person name="Hoernstein S.N.W."/>
            <person name="Larsson A."/>
            <person name="Li F.W."/>
            <person name="Perroud P.F."/>
            <person name="Phillips J."/>
            <person name="Ranjan P."/>
            <person name="Rokshar D.S."/>
            <person name="Rothfels C.J."/>
            <person name="Schneider L."/>
            <person name="Shu S."/>
            <person name="Stevenson D.W."/>
            <person name="Thummler F."/>
            <person name="Tillich M."/>
            <person name="Villarreal Aguilar J.C."/>
            <person name="Widiez T."/>
            <person name="Wong G.K."/>
            <person name="Wymore A."/>
            <person name="Zhang Y."/>
            <person name="Zimmer A.D."/>
            <person name="Quatrano R.S."/>
            <person name="Mayer K.F.X."/>
            <person name="Goodstein D."/>
            <person name="Casacuberta J.M."/>
            <person name="Vandepoele K."/>
            <person name="Reski R."/>
            <person name="Cuming A.C."/>
            <person name="Tuskan G.A."/>
            <person name="Maumus F."/>
            <person name="Salse J."/>
            <person name="Schmutz J."/>
            <person name="Rensing S.A."/>
        </authorList>
    </citation>
    <scope>NUCLEOTIDE SEQUENCE [LARGE SCALE GENOMIC DNA]</scope>
    <source>
        <strain evidence="10 11">cv. Gransden 2004</strain>
    </source>
</reference>
<keyword evidence="3 8" id="KW-0812">Transmembrane</keyword>
<evidence type="ECO:0000256" key="6">
    <source>
        <dbReference type="PIRNR" id="PIRNR015840"/>
    </source>
</evidence>
<dbReference type="PANTHER" id="PTHR10926">
    <property type="entry name" value="CELL CYCLE CONTROL PROTEIN 50"/>
    <property type="match status" value="1"/>
</dbReference>
<evidence type="ECO:0000256" key="2">
    <source>
        <dbReference type="ARBA" id="ARBA00009457"/>
    </source>
</evidence>
<dbReference type="EnsemblPlants" id="Pp3c2_9840V3.2">
    <property type="protein sequence ID" value="PAC:32934767.CDS.1"/>
    <property type="gene ID" value="Pp3c2_9840"/>
</dbReference>
<comment type="similarity">
    <text evidence="2 6">Belongs to the CDC50/LEM3 family.</text>
</comment>
<dbReference type="PaxDb" id="3218-PP1S84_127V6.2"/>
<dbReference type="PANTHER" id="PTHR10926:SF0">
    <property type="entry name" value="CDC50, ISOFORM A"/>
    <property type="match status" value="1"/>
</dbReference>
<proteinExistence type="inferred from homology"/>
<dbReference type="KEGG" id="ppp:112278991"/>
<accession>A0A2K1L0W2</accession>
<evidence type="ECO:0000313" key="10">
    <source>
        <dbReference type="EnsemblPlants" id="PAC:32934766.CDS.1"/>
    </source>
</evidence>
<dbReference type="Pfam" id="PF03381">
    <property type="entry name" value="CDC50"/>
    <property type="match status" value="1"/>
</dbReference>
<dbReference type="Gramene" id="Pp3c2_9840V3.3">
    <property type="protein sequence ID" value="PAC:32934768.CDS.1"/>
    <property type="gene ID" value="Pp3c2_9840"/>
</dbReference>
<dbReference type="Gramene" id="Pp3c2_9840V3.2">
    <property type="protein sequence ID" value="PAC:32934767.CDS.1"/>
    <property type="gene ID" value="Pp3c2_9840"/>
</dbReference>
<reference evidence="10" key="3">
    <citation type="submission" date="2020-12" db="UniProtKB">
        <authorList>
            <consortium name="EnsemblPlants"/>
        </authorList>
    </citation>
    <scope>IDENTIFICATION</scope>
</reference>
<dbReference type="AlphaFoldDB" id="A0A2K1L0W2"/>
<dbReference type="EMBL" id="ABEU02000002">
    <property type="protein sequence ID" value="PNR59664.1"/>
    <property type="molecule type" value="Genomic_DNA"/>
</dbReference>
<dbReference type="FunCoup" id="A0A2K1L0W2">
    <property type="interactions" value="4046"/>
</dbReference>
<dbReference type="STRING" id="3218.A0A2K1L0W2"/>
<feature type="region of interest" description="Disordered" evidence="7">
    <location>
        <begin position="1"/>
        <end position="21"/>
    </location>
</feature>
<dbReference type="OrthoDB" id="340608at2759"/>
<gene>
    <name evidence="10" type="primary">LOC112278991</name>
    <name evidence="9" type="ORF">PHYPA_002456</name>
</gene>
<dbReference type="RefSeq" id="XP_024368756.1">
    <property type="nucleotide sequence ID" value="XM_024512988.2"/>
</dbReference>
<dbReference type="EnsemblPlants" id="Pp3c2_9840V3.1">
    <property type="protein sequence ID" value="PAC:32934766.CDS.1"/>
    <property type="gene ID" value="Pp3c2_9840"/>
</dbReference>
<evidence type="ECO:0000256" key="4">
    <source>
        <dbReference type="ARBA" id="ARBA00022989"/>
    </source>
</evidence>
<dbReference type="GO" id="GO:0005783">
    <property type="term" value="C:endoplasmic reticulum"/>
    <property type="evidence" value="ECO:0000318"/>
    <property type="project" value="GO_Central"/>
</dbReference>
<organism evidence="9">
    <name type="scientific">Physcomitrium patens</name>
    <name type="common">Spreading-leaved earth moss</name>
    <name type="synonym">Physcomitrella patens</name>
    <dbReference type="NCBI Taxonomy" id="3218"/>
    <lineage>
        <taxon>Eukaryota</taxon>
        <taxon>Viridiplantae</taxon>
        <taxon>Streptophyta</taxon>
        <taxon>Embryophyta</taxon>
        <taxon>Bryophyta</taxon>
        <taxon>Bryophytina</taxon>
        <taxon>Bryopsida</taxon>
        <taxon>Funariidae</taxon>
        <taxon>Funariales</taxon>
        <taxon>Funariaceae</taxon>
        <taxon>Physcomitrium</taxon>
    </lineage>
</organism>
<dbReference type="EnsemblPlants" id="Pp3c2_9840V3.3">
    <property type="protein sequence ID" value="PAC:32934768.CDS.1"/>
    <property type="gene ID" value="Pp3c2_9840"/>
</dbReference>
<comment type="subcellular location">
    <subcellularLocation>
        <location evidence="1">Membrane</location>
        <topology evidence="1">Multi-pass membrane protein</topology>
    </subcellularLocation>
</comment>
<dbReference type="GeneID" id="112278991"/>
<feature type="transmembrane region" description="Helical" evidence="8">
    <location>
        <begin position="42"/>
        <end position="64"/>
    </location>
</feature>
<dbReference type="Proteomes" id="UP000006727">
    <property type="component" value="Chromosome 2"/>
</dbReference>
<feature type="transmembrane region" description="Helical" evidence="8">
    <location>
        <begin position="305"/>
        <end position="327"/>
    </location>
</feature>